<dbReference type="InterPro" id="IPR016169">
    <property type="entry name" value="FAD-bd_PCMH_sub2"/>
</dbReference>
<keyword evidence="3" id="KW-0285">Flavoprotein</keyword>
<evidence type="ECO:0000256" key="1">
    <source>
        <dbReference type="ARBA" id="ARBA00001974"/>
    </source>
</evidence>
<dbReference type="FunFam" id="1.10.45.10:FF:000001">
    <property type="entry name" value="D-lactate dehydrogenase mitochondrial"/>
    <property type="match status" value="1"/>
</dbReference>
<reference evidence="10" key="2">
    <citation type="submission" date="2014-05" db="EMBL/GenBank/DDBJ databases">
        <title>Draft genome sequence of Virgibacillus massiliensis Vm-5.</title>
        <authorList>
            <person name="Khelaifia S."/>
            <person name="Croce O."/>
            <person name="Lagier J.C."/>
            <person name="Raoult D."/>
        </authorList>
    </citation>
    <scope>NUCLEOTIDE SEQUENCE [LARGE SCALE GENOMIC DNA]</scope>
    <source>
        <strain evidence="10">Vm-5</strain>
    </source>
</reference>
<dbReference type="GO" id="GO:0008720">
    <property type="term" value="F:D-lactate dehydrogenase (NAD+) activity"/>
    <property type="evidence" value="ECO:0007669"/>
    <property type="project" value="TreeGrafter"/>
</dbReference>
<dbReference type="RefSeq" id="WP_038245524.1">
    <property type="nucleotide sequence ID" value="NZ_BNER01000004.1"/>
</dbReference>
<organism evidence="9 10">
    <name type="scientific">Virgibacillus massiliensis</name>
    <dbReference type="NCBI Taxonomy" id="1462526"/>
    <lineage>
        <taxon>Bacteria</taxon>
        <taxon>Bacillati</taxon>
        <taxon>Bacillota</taxon>
        <taxon>Bacilli</taxon>
        <taxon>Bacillales</taxon>
        <taxon>Bacillaceae</taxon>
        <taxon>Virgibacillus</taxon>
    </lineage>
</organism>
<proteinExistence type="inferred from homology"/>
<dbReference type="InterPro" id="IPR004113">
    <property type="entry name" value="FAD-bd_oxidored_4_C"/>
</dbReference>
<dbReference type="Gene3D" id="3.30.465.10">
    <property type="match status" value="1"/>
</dbReference>
<dbReference type="Pfam" id="PF01565">
    <property type="entry name" value="FAD_binding_4"/>
    <property type="match status" value="1"/>
</dbReference>
<comment type="cofactor">
    <cofactor evidence="1">
        <name>FAD</name>
        <dbReference type="ChEBI" id="CHEBI:57692"/>
    </cofactor>
</comment>
<dbReference type="InterPro" id="IPR016171">
    <property type="entry name" value="Vanillyl_alc_oxidase_C-sub2"/>
</dbReference>
<sequence>MYINVLIEKLGKEKVSQQTDDLIRHSYDESPHSAVLPEVVCYPNSSEDVQLIVEVARDYHIPITPFGTGSGLEGQAIPVENGISMNFSRMNQVIEFSPDDMTITVQPGVTRFQLNDVIREQGLQFPVDPGVNATIGGMVATNASGTTAVRYGAMKDQLLDLEVVLADGRIIHTGTKAKKSSSGYLMTNLFAGSEGTLGIITEITLKLHGIPEYTVMARCTFASMETCAIAAKEILLQTIPIKRMELMDAASIAEVNRQNVYSFPVAHSLFFEFAGSVHGVEADVQLTAKIVKTLGAKHWTVATDPVEQEELWKARYNLSYAFQHTDGIDEVGADVCVPLSQLPKLVTYARQLIDNSGLTGGVWGHVGDGNFHTLVLFDPAVIGEREKAEATNEALATLAIDVGGTCTGEHGVGIGKRKYQQKEHGTALEVMHQIKQLLDPSNILNPGKIFIE</sequence>
<dbReference type="OrthoDB" id="9767256at2"/>
<dbReference type="PANTHER" id="PTHR11748:SF111">
    <property type="entry name" value="D-LACTATE DEHYDROGENASE, MITOCHONDRIAL-RELATED"/>
    <property type="match status" value="1"/>
</dbReference>
<protein>
    <recommendedName>
        <fullName evidence="7">D-lactate dehydrogenase (cytochrome)</fullName>
        <ecNumber evidence="7">1.1.2.4</ecNumber>
    </recommendedName>
</protein>
<evidence type="ECO:0000256" key="7">
    <source>
        <dbReference type="ARBA" id="ARBA00038897"/>
    </source>
</evidence>
<dbReference type="InterPro" id="IPR036318">
    <property type="entry name" value="FAD-bd_PCMH-like_sf"/>
</dbReference>
<accession>A0A024QEX4</accession>
<dbReference type="EMBL" id="CCDP010000002">
    <property type="protein sequence ID" value="CDQ40481.1"/>
    <property type="molecule type" value="Genomic_DNA"/>
</dbReference>
<evidence type="ECO:0000256" key="5">
    <source>
        <dbReference type="ARBA" id="ARBA00022946"/>
    </source>
</evidence>
<dbReference type="Proteomes" id="UP000028875">
    <property type="component" value="Unassembled WGS sequence"/>
</dbReference>
<comment type="caution">
    <text evidence="9">The sequence shown here is derived from an EMBL/GenBank/DDBJ whole genome shotgun (WGS) entry which is preliminary data.</text>
</comment>
<evidence type="ECO:0000313" key="10">
    <source>
        <dbReference type="Proteomes" id="UP000028875"/>
    </source>
</evidence>
<keyword evidence="6" id="KW-0560">Oxidoreductase</keyword>
<gene>
    <name evidence="9" type="ORF">BN990_02805</name>
</gene>
<dbReference type="PANTHER" id="PTHR11748">
    <property type="entry name" value="D-LACTATE DEHYDROGENASE"/>
    <property type="match status" value="1"/>
</dbReference>
<evidence type="ECO:0000259" key="8">
    <source>
        <dbReference type="PROSITE" id="PS51387"/>
    </source>
</evidence>
<dbReference type="AlphaFoldDB" id="A0A024QEX4"/>
<comment type="similarity">
    <text evidence="2">Belongs to the FAD-binding oxidoreductase/transferase type 4 family.</text>
</comment>
<dbReference type="InterPro" id="IPR016166">
    <property type="entry name" value="FAD-bd_PCMH"/>
</dbReference>
<dbReference type="GO" id="GO:1903457">
    <property type="term" value="P:lactate catabolic process"/>
    <property type="evidence" value="ECO:0007669"/>
    <property type="project" value="TreeGrafter"/>
</dbReference>
<dbReference type="GO" id="GO:0071949">
    <property type="term" value="F:FAD binding"/>
    <property type="evidence" value="ECO:0007669"/>
    <property type="project" value="InterPro"/>
</dbReference>
<feature type="domain" description="FAD-binding PCMH-type" evidence="8">
    <location>
        <begin position="32"/>
        <end position="210"/>
    </location>
</feature>
<keyword evidence="5" id="KW-0809">Transit peptide</keyword>
<dbReference type="InterPro" id="IPR016164">
    <property type="entry name" value="FAD-linked_Oxase-like_C"/>
</dbReference>
<keyword evidence="4" id="KW-0274">FAD</keyword>
<dbReference type="Gene3D" id="3.30.70.2740">
    <property type="match status" value="1"/>
</dbReference>
<reference evidence="9 10" key="1">
    <citation type="submission" date="2014-03" db="EMBL/GenBank/DDBJ databases">
        <authorList>
            <person name="Urmite Genomes U."/>
        </authorList>
    </citation>
    <scope>NUCLEOTIDE SEQUENCE [LARGE SCALE GENOMIC DNA]</scope>
    <source>
        <strain evidence="9 10">Vm-5</strain>
    </source>
</reference>
<dbReference type="PROSITE" id="PS51387">
    <property type="entry name" value="FAD_PCMH"/>
    <property type="match status" value="1"/>
</dbReference>
<dbReference type="FunFam" id="3.30.465.10:FF:000016">
    <property type="entry name" value="probable D-lactate dehydrogenase, mitochondrial"/>
    <property type="match status" value="1"/>
</dbReference>
<evidence type="ECO:0000256" key="4">
    <source>
        <dbReference type="ARBA" id="ARBA00022827"/>
    </source>
</evidence>
<dbReference type="SUPFAM" id="SSF56176">
    <property type="entry name" value="FAD-binding/transporter-associated domain-like"/>
    <property type="match status" value="1"/>
</dbReference>
<dbReference type="Pfam" id="PF02913">
    <property type="entry name" value="FAD-oxidase_C"/>
    <property type="match status" value="1"/>
</dbReference>
<evidence type="ECO:0000256" key="2">
    <source>
        <dbReference type="ARBA" id="ARBA00008000"/>
    </source>
</evidence>
<evidence type="ECO:0000256" key="6">
    <source>
        <dbReference type="ARBA" id="ARBA00023002"/>
    </source>
</evidence>
<dbReference type="eggNOG" id="COG0277">
    <property type="taxonomic scope" value="Bacteria"/>
</dbReference>
<dbReference type="FunFam" id="3.30.70.2740:FF:000001">
    <property type="entry name" value="D-lactate dehydrogenase mitochondrial"/>
    <property type="match status" value="1"/>
</dbReference>
<dbReference type="EC" id="1.1.2.4" evidence="7"/>
<dbReference type="SUPFAM" id="SSF55103">
    <property type="entry name" value="FAD-linked oxidases, C-terminal domain"/>
    <property type="match status" value="1"/>
</dbReference>
<dbReference type="InterPro" id="IPR006094">
    <property type="entry name" value="Oxid_FAD_bind_N"/>
</dbReference>
<dbReference type="GO" id="GO:0004458">
    <property type="term" value="F:D-lactate dehydrogenase (cytochrome) activity"/>
    <property type="evidence" value="ECO:0007669"/>
    <property type="project" value="UniProtKB-EC"/>
</dbReference>
<name>A0A024QEX4_9BACI</name>
<evidence type="ECO:0000313" key="9">
    <source>
        <dbReference type="EMBL" id="CDQ40481.1"/>
    </source>
</evidence>
<keyword evidence="10" id="KW-1185">Reference proteome</keyword>
<evidence type="ECO:0000256" key="3">
    <source>
        <dbReference type="ARBA" id="ARBA00022630"/>
    </source>
</evidence>
<dbReference type="STRING" id="1462526.BN990_02805"/>
<dbReference type="Gene3D" id="1.10.45.10">
    <property type="entry name" value="Vanillyl-alcohol Oxidase, Chain A, domain 4"/>
    <property type="match status" value="1"/>
</dbReference>